<dbReference type="AlphaFoldDB" id="A0AAE4GEJ0"/>
<dbReference type="Pfam" id="PF22479">
    <property type="entry name" value="Pam3_gp18"/>
    <property type="match status" value="1"/>
</dbReference>
<protein>
    <recommendedName>
        <fullName evidence="1">Cyanophage baseplate Pam3 plug gp18 domain-containing protein</fullName>
    </recommendedName>
</protein>
<evidence type="ECO:0000313" key="2">
    <source>
        <dbReference type="EMBL" id="MDT0340620.1"/>
    </source>
</evidence>
<gene>
    <name evidence="2" type="ORF">RJN63_27570</name>
</gene>
<feature type="domain" description="Cyanophage baseplate Pam3 plug gp18" evidence="1">
    <location>
        <begin position="1"/>
        <end position="95"/>
    </location>
</feature>
<name>A0AAE4GEJ0_9BURK</name>
<comment type="caution">
    <text evidence="2">The sequence shown here is derived from an EMBL/GenBank/DDBJ whole genome shotgun (WGS) entry which is preliminary data.</text>
</comment>
<proteinExistence type="predicted"/>
<accession>A0AAE4GEJ0</accession>
<reference evidence="2" key="1">
    <citation type="submission" date="2023-02" db="EMBL/GenBank/DDBJ databases">
        <title>Description of Herbaspirillum huttiense subsp. nephrolepsisexaltata and Herbaspirillum huttiense subsp. lycopersicon.</title>
        <authorList>
            <person name="Poudel M."/>
            <person name="Sharma A."/>
            <person name="Goss E."/>
            <person name="Tapia J.H."/>
            <person name="Harmon C.M."/>
            <person name="Jones J.B."/>
        </authorList>
    </citation>
    <scope>NUCLEOTIDE SEQUENCE</scope>
    <source>
        <strain evidence="2">NC40101</strain>
    </source>
</reference>
<sequence>MKTVPLSAVPSQTLNVILGGQNCTLKVFQKSTGVFIDVSVNNAPIVQGVIGLDRVRIVRYAYRGFIGDLAFIDTQGTSDPDYTGFGTRFFLIYLESSDL</sequence>
<dbReference type="RefSeq" id="WP_310839026.1">
    <property type="nucleotide sequence ID" value="NZ_JAVLSM010000024.1"/>
</dbReference>
<organism evidence="2">
    <name type="scientific">Herbaspirillum huttiense subsp. nephrolepidis</name>
    <dbReference type="NCBI Taxonomy" id="3075126"/>
    <lineage>
        <taxon>Bacteria</taxon>
        <taxon>Pseudomonadati</taxon>
        <taxon>Pseudomonadota</taxon>
        <taxon>Betaproteobacteria</taxon>
        <taxon>Burkholderiales</taxon>
        <taxon>Oxalobacteraceae</taxon>
        <taxon>Herbaspirillum</taxon>
    </lineage>
</organism>
<dbReference type="EMBL" id="JAVRAA010000025">
    <property type="protein sequence ID" value="MDT0340620.1"/>
    <property type="molecule type" value="Genomic_DNA"/>
</dbReference>
<evidence type="ECO:0000259" key="1">
    <source>
        <dbReference type="Pfam" id="PF22479"/>
    </source>
</evidence>
<dbReference type="InterPro" id="IPR054252">
    <property type="entry name" value="Pam3_gp18"/>
</dbReference>